<dbReference type="FunFam" id="1.25.40.10:FF:000470">
    <property type="entry name" value="Pentatricopeptide repeat-containing protein At5g66520"/>
    <property type="match status" value="1"/>
</dbReference>
<protein>
    <submittedName>
        <fullName evidence="3">Uncharacterized protein</fullName>
    </submittedName>
</protein>
<sequence>MKVRTALQSSISNARLITERNKRPEDKCICLLKSTVRIRQFNQILAQFFTNGLKNSSFLATKLIDFCNSARQMHLASSIFHQIPHPSSYLWTSMIRGFAQNGHYHQSIVFFADMCRQGIDPNHLTYPFVLKSCSGLEAFLEGEQIHTNVMKYGFQSDIYIMNCLLDMYSKCGFVDEARRLYDEMTERDIVSHTSMISGYFSIGDLASARLIFDRVEGADVVLWSAMVAGYTQNRCPKEALDMFDQMQSLGLRPNSVTMVGVISACSQLGDIERGRRAHDYLVRTGMEMNTVVSTSLLDMYIKCGFIDEARELFDRMPRKDVVSWNALINGYTKNGYFKEALEVFNTIQDLGLEPNKVTFLSALSSCAELGAIEKGKEIEELLNMSELGSDLSIETALLDMYAKCGSIAESYNVFRRTFPRDVVMWSAMINGFATNGHFKAAMSLFGGMLKEGMRPNNFTFLSLLIACAHGGLVHEAYEYLNSMTIEYGISPNMEHYACMVDLLGRAGLLEDAKKFIDGMPIEPGISVWRSLLGACTTHKNTKIGEYAAQHLFELEPKDDANYVLLSNIYAASGRWEDVEDTRAAMKHHKAHKTPGCSWIENGGKIHEFLVGGMLSGMELQ</sequence>
<keyword evidence="1" id="KW-0677">Repeat</keyword>
<evidence type="ECO:0000256" key="1">
    <source>
        <dbReference type="ARBA" id="ARBA00022737"/>
    </source>
</evidence>
<evidence type="ECO:0000313" key="3">
    <source>
        <dbReference type="EMBL" id="DAD40515.1"/>
    </source>
</evidence>
<dbReference type="EMBL" id="DUZY01000005">
    <property type="protein sequence ID" value="DAD40515.1"/>
    <property type="molecule type" value="Genomic_DNA"/>
</dbReference>
<dbReference type="PANTHER" id="PTHR47926">
    <property type="entry name" value="PENTATRICOPEPTIDE REPEAT-CONTAINING PROTEIN"/>
    <property type="match status" value="1"/>
</dbReference>
<dbReference type="InterPro" id="IPR046848">
    <property type="entry name" value="E_motif"/>
</dbReference>
<dbReference type="Gene3D" id="1.25.40.10">
    <property type="entry name" value="Tetratricopeptide repeat domain"/>
    <property type="match status" value="4"/>
</dbReference>
<dbReference type="FunFam" id="1.25.40.10:FF:000090">
    <property type="entry name" value="Pentatricopeptide repeat-containing protein, chloroplastic"/>
    <property type="match status" value="1"/>
</dbReference>
<dbReference type="Pfam" id="PF20431">
    <property type="entry name" value="E_motif"/>
    <property type="match status" value="1"/>
</dbReference>
<accession>A0A822ZAP0</accession>
<proteinExistence type="predicted"/>
<dbReference type="Proteomes" id="UP000607653">
    <property type="component" value="Unassembled WGS sequence"/>
</dbReference>
<evidence type="ECO:0000256" key="2">
    <source>
        <dbReference type="PROSITE-ProRule" id="PRU00708"/>
    </source>
</evidence>
<feature type="repeat" description="PPR" evidence="2">
    <location>
        <begin position="421"/>
        <end position="455"/>
    </location>
</feature>
<dbReference type="Pfam" id="PF01535">
    <property type="entry name" value="PPR"/>
    <property type="match status" value="3"/>
</dbReference>
<dbReference type="PANTHER" id="PTHR47926:SF359">
    <property type="entry name" value="PENTACOTRIPEPTIDE-REPEAT REGION OF PRORP DOMAIN-CONTAINING PROTEIN"/>
    <property type="match status" value="1"/>
</dbReference>
<dbReference type="AlphaFoldDB" id="A0A822ZAP0"/>
<feature type="repeat" description="PPR" evidence="2">
    <location>
        <begin position="219"/>
        <end position="253"/>
    </location>
</feature>
<dbReference type="InterPro" id="IPR011990">
    <property type="entry name" value="TPR-like_helical_dom_sf"/>
</dbReference>
<dbReference type="Pfam" id="PF13041">
    <property type="entry name" value="PPR_2"/>
    <property type="match status" value="4"/>
</dbReference>
<feature type="repeat" description="PPR" evidence="2">
    <location>
        <begin position="87"/>
        <end position="121"/>
    </location>
</feature>
<gene>
    <name evidence="3" type="ORF">HUJ06_014838</name>
</gene>
<dbReference type="NCBIfam" id="TIGR00756">
    <property type="entry name" value="PPR"/>
    <property type="match status" value="7"/>
</dbReference>
<feature type="repeat" description="PPR" evidence="2">
    <location>
        <begin position="289"/>
        <end position="319"/>
    </location>
</feature>
<evidence type="ECO:0000313" key="4">
    <source>
        <dbReference type="Proteomes" id="UP000607653"/>
    </source>
</evidence>
<keyword evidence="4" id="KW-1185">Reference proteome</keyword>
<dbReference type="SUPFAM" id="SSF48452">
    <property type="entry name" value="TPR-like"/>
    <property type="match status" value="1"/>
</dbReference>
<dbReference type="FunFam" id="1.25.40.10:FF:000344">
    <property type="entry name" value="Pentatricopeptide repeat-containing protein"/>
    <property type="match status" value="1"/>
</dbReference>
<dbReference type="InterPro" id="IPR046960">
    <property type="entry name" value="PPR_At4g14850-like_plant"/>
</dbReference>
<dbReference type="PROSITE" id="PS51375">
    <property type="entry name" value="PPR"/>
    <property type="match status" value="6"/>
</dbReference>
<dbReference type="InterPro" id="IPR002885">
    <property type="entry name" value="PPR_rpt"/>
</dbReference>
<feature type="repeat" description="PPR" evidence="2">
    <location>
        <begin position="157"/>
        <end position="191"/>
    </location>
</feature>
<feature type="repeat" description="PPR" evidence="2">
    <location>
        <begin position="320"/>
        <end position="354"/>
    </location>
</feature>
<name>A0A822ZAP0_NELNU</name>
<comment type="caution">
    <text evidence="3">The sequence shown here is derived from an EMBL/GenBank/DDBJ whole genome shotgun (WGS) entry which is preliminary data.</text>
</comment>
<organism evidence="3 4">
    <name type="scientific">Nelumbo nucifera</name>
    <name type="common">Sacred lotus</name>
    <dbReference type="NCBI Taxonomy" id="4432"/>
    <lineage>
        <taxon>Eukaryota</taxon>
        <taxon>Viridiplantae</taxon>
        <taxon>Streptophyta</taxon>
        <taxon>Embryophyta</taxon>
        <taxon>Tracheophyta</taxon>
        <taxon>Spermatophyta</taxon>
        <taxon>Magnoliopsida</taxon>
        <taxon>Proteales</taxon>
        <taxon>Nelumbonaceae</taxon>
        <taxon>Nelumbo</taxon>
    </lineage>
</organism>
<reference evidence="3 4" key="1">
    <citation type="journal article" date="2020" name="Mol. Biol. Evol.">
        <title>Distinct Expression and Methylation Patterns for Genes with Different Fates following a Single Whole-Genome Duplication in Flowering Plants.</title>
        <authorList>
            <person name="Shi T."/>
            <person name="Rahmani R.S."/>
            <person name="Gugger P.F."/>
            <person name="Wang M."/>
            <person name="Li H."/>
            <person name="Zhang Y."/>
            <person name="Li Z."/>
            <person name="Wang Q."/>
            <person name="Van de Peer Y."/>
            <person name="Marchal K."/>
            <person name="Chen J."/>
        </authorList>
    </citation>
    <scope>NUCLEOTIDE SEQUENCE [LARGE SCALE GENOMIC DNA]</scope>
    <source>
        <tissue evidence="3">Leaf</tissue>
    </source>
</reference>
<dbReference type="GO" id="GO:0003723">
    <property type="term" value="F:RNA binding"/>
    <property type="evidence" value="ECO:0007669"/>
    <property type="project" value="InterPro"/>
</dbReference>
<dbReference type="GO" id="GO:0009451">
    <property type="term" value="P:RNA modification"/>
    <property type="evidence" value="ECO:0007669"/>
    <property type="project" value="InterPro"/>
</dbReference>